<sequence>MDNEQCAGGFISEYSSSNSNNEDSDYSPQQKTVQKVCQVNKQLTLSCKIEGVTRSVTDYSEQSGLSDATQQSYLESKYSWISLENKIYGQYIELDFHKKVVVGQIISLGYKDHGIIRYKAVYSLNGDWFDVGEFKLHKHDKNDPYNKQDIHIVAEKIRIYPLQFYANSGYYYKMDVSISEDLSGENLEVDQLTNINSVVEQLKMQHEAFMYERKYGDFDRKIIEKYKNSTRKHKIMIPKIQQQTQQRVQRLQVDFCMVNNVFTVYCDNLENILEQIKNIDPNLQTVCEPCNVLCLNGDDLMGLNFLNQFTNTELIFNKCSVNFDQKINREIKELTLQDCQIQNMNEISSYKSLEILQITSTIQYVRSKLYNIDFLKDLTNLRSINISNSYINSITVLSNFPNLTEIIMMDNEIADIQVLAQLTKLTKLYMRKNNISDIESLKELINLKEIDLGNNRISNIDSLRNLTNITKLILIGTNITKVEPLKNLTDLEHLNLRDLPITDISEIKHHPNFLKYQCKRELK</sequence>
<dbReference type="Pfam" id="PF12799">
    <property type="entry name" value="LRR_4"/>
    <property type="match status" value="1"/>
</dbReference>
<evidence type="ECO:0000256" key="1">
    <source>
        <dbReference type="ARBA" id="ARBA00022614"/>
    </source>
</evidence>
<evidence type="ECO:0000313" key="6">
    <source>
        <dbReference type="Proteomes" id="UP001642409"/>
    </source>
</evidence>
<dbReference type="AlphaFoldDB" id="A0AA86R0S7"/>
<name>A0AA86R0S7_9EUKA</name>
<dbReference type="PANTHER" id="PTHR46652:SF3">
    <property type="entry name" value="LEUCINE-RICH REPEAT-CONTAINING PROTEIN 9"/>
    <property type="match status" value="1"/>
</dbReference>
<proteinExistence type="predicted"/>
<dbReference type="Gene3D" id="3.80.10.10">
    <property type="entry name" value="Ribonuclease Inhibitor"/>
    <property type="match status" value="1"/>
</dbReference>
<accession>A0AA86R0S7</accession>
<reference evidence="5 6" key="2">
    <citation type="submission" date="2024-07" db="EMBL/GenBank/DDBJ databases">
        <authorList>
            <person name="Akdeniz Z."/>
        </authorList>
    </citation>
    <scope>NUCLEOTIDE SEQUENCE [LARGE SCALE GENOMIC DNA]</scope>
</reference>
<feature type="region of interest" description="Disordered" evidence="3">
    <location>
        <begin position="1"/>
        <end position="29"/>
    </location>
</feature>
<keyword evidence="2" id="KW-0677">Repeat</keyword>
<gene>
    <name evidence="5" type="ORF">HINF_LOCUS29939</name>
    <name evidence="4" type="ORF">HINF_LOCUS54612</name>
</gene>
<evidence type="ECO:0000256" key="3">
    <source>
        <dbReference type="SAM" id="MobiDB-lite"/>
    </source>
</evidence>
<dbReference type="Gene3D" id="2.60.120.260">
    <property type="entry name" value="Galactose-binding domain-like"/>
    <property type="match status" value="1"/>
</dbReference>
<dbReference type="SMART" id="SM00365">
    <property type="entry name" value="LRR_SD22"/>
    <property type="match status" value="4"/>
</dbReference>
<dbReference type="SUPFAM" id="SSF49785">
    <property type="entry name" value="Galactose-binding domain-like"/>
    <property type="match status" value="1"/>
</dbReference>
<dbReference type="PROSITE" id="PS51450">
    <property type="entry name" value="LRR"/>
    <property type="match status" value="2"/>
</dbReference>
<dbReference type="InterPro" id="IPR050836">
    <property type="entry name" value="SDS22/Internalin_LRR"/>
</dbReference>
<dbReference type="EMBL" id="CAXDID020000097">
    <property type="protein sequence ID" value="CAL6025101.1"/>
    <property type="molecule type" value="Genomic_DNA"/>
</dbReference>
<dbReference type="Proteomes" id="UP001642409">
    <property type="component" value="Unassembled WGS sequence"/>
</dbReference>
<keyword evidence="6" id="KW-1185">Reference proteome</keyword>
<evidence type="ECO:0000256" key="2">
    <source>
        <dbReference type="ARBA" id="ARBA00022737"/>
    </source>
</evidence>
<evidence type="ECO:0000313" key="5">
    <source>
        <dbReference type="EMBL" id="CAL6025101.1"/>
    </source>
</evidence>
<reference evidence="4" key="1">
    <citation type="submission" date="2023-06" db="EMBL/GenBank/DDBJ databases">
        <authorList>
            <person name="Kurt Z."/>
        </authorList>
    </citation>
    <scope>NUCLEOTIDE SEQUENCE</scope>
</reference>
<protein>
    <submittedName>
        <fullName evidence="4">F5/8 type C domain-containing protein</fullName>
    </submittedName>
    <submittedName>
        <fullName evidence="5">F5/8_type C domain-containing protein</fullName>
    </submittedName>
</protein>
<evidence type="ECO:0000313" key="4">
    <source>
        <dbReference type="EMBL" id="CAI9966967.1"/>
    </source>
</evidence>
<dbReference type="InterPro" id="IPR025875">
    <property type="entry name" value="Leu-rich_rpt_4"/>
</dbReference>
<comment type="caution">
    <text evidence="4">The sequence shown here is derived from an EMBL/GenBank/DDBJ whole genome shotgun (WGS) entry which is preliminary data.</text>
</comment>
<feature type="compositionally biased region" description="Low complexity" evidence="3">
    <location>
        <begin position="12"/>
        <end position="21"/>
    </location>
</feature>
<dbReference type="InterPro" id="IPR032675">
    <property type="entry name" value="LRR_dom_sf"/>
</dbReference>
<organism evidence="4">
    <name type="scientific">Hexamita inflata</name>
    <dbReference type="NCBI Taxonomy" id="28002"/>
    <lineage>
        <taxon>Eukaryota</taxon>
        <taxon>Metamonada</taxon>
        <taxon>Diplomonadida</taxon>
        <taxon>Hexamitidae</taxon>
        <taxon>Hexamitinae</taxon>
        <taxon>Hexamita</taxon>
    </lineage>
</organism>
<dbReference type="InterPro" id="IPR001611">
    <property type="entry name" value="Leu-rich_rpt"/>
</dbReference>
<dbReference type="EMBL" id="CATOUU010001010">
    <property type="protein sequence ID" value="CAI9966967.1"/>
    <property type="molecule type" value="Genomic_DNA"/>
</dbReference>
<dbReference type="PANTHER" id="PTHR46652">
    <property type="entry name" value="LEUCINE-RICH REPEAT AND IQ DOMAIN-CONTAINING PROTEIN 1-RELATED"/>
    <property type="match status" value="1"/>
</dbReference>
<dbReference type="SUPFAM" id="SSF52058">
    <property type="entry name" value="L domain-like"/>
    <property type="match status" value="1"/>
</dbReference>
<dbReference type="InterPro" id="IPR008979">
    <property type="entry name" value="Galactose-bd-like_sf"/>
</dbReference>
<keyword evidence="1" id="KW-0433">Leucine-rich repeat</keyword>